<name>A0ABS1C4M5_9BACT</name>
<proteinExistence type="predicted"/>
<evidence type="ECO:0000313" key="2">
    <source>
        <dbReference type="Proteomes" id="UP000644147"/>
    </source>
</evidence>
<accession>A0ABS1C4M5</accession>
<dbReference type="EMBL" id="JAEHFX010000007">
    <property type="protein sequence ID" value="MBK0404136.1"/>
    <property type="molecule type" value="Genomic_DNA"/>
</dbReference>
<sequence>MEFQDIIEKAKHELKALQGETGKNKTFQAEQRFFSSETAQNQFAGAIKRLLNINKWSEESGIRATFQLYDNTGLEKKADKPEIGDYFKVLLPGVPLENWMKITDITTSIHLAEFTAHPCANPQENHSEITSHFFVKETSSTFQVKVDGTRIKACQIGLNEKINNHEQAGNRALANTLIAEAGWNGMQFIQWENLAAYWCGAKDKKNH</sequence>
<comment type="caution">
    <text evidence="1">The sequence shown here is derived from an EMBL/GenBank/DDBJ whole genome shotgun (WGS) entry which is preliminary data.</text>
</comment>
<organism evidence="1 2">
    <name type="scientific">Adhaeribacter terrigena</name>
    <dbReference type="NCBI Taxonomy" id="2793070"/>
    <lineage>
        <taxon>Bacteria</taxon>
        <taxon>Pseudomonadati</taxon>
        <taxon>Bacteroidota</taxon>
        <taxon>Cytophagia</taxon>
        <taxon>Cytophagales</taxon>
        <taxon>Hymenobacteraceae</taxon>
        <taxon>Adhaeribacter</taxon>
    </lineage>
</organism>
<keyword evidence="2" id="KW-1185">Reference proteome</keyword>
<dbReference type="RefSeq" id="WP_200506972.1">
    <property type="nucleotide sequence ID" value="NZ_JAEHFX010000007.1"/>
</dbReference>
<protein>
    <submittedName>
        <fullName evidence="1">Uncharacterized protein</fullName>
    </submittedName>
</protein>
<evidence type="ECO:0000313" key="1">
    <source>
        <dbReference type="EMBL" id="MBK0404136.1"/>
    </source>
</evidence>
<gene>
    <name evidence="1" type="ORF">I5M27_14165</name>
</gene>
<dbReference type="Proteomes" id="UP000644147">
    <property type="component" value="Unassembled WGS sequence"/>
</dbReference>
<reference evidence="1 2" key="1">
    <citation type="submission" date="2020-12" db="EMBL/GenBank/DDBJ databases">
        <title>Bacterial novel species Adhaeribacter sp. BT258 isolated from soil.</title>
        <authorList>
            <person name="Jung H.-Y."/>
        </authorList>
    </citation>
    <scope>NUCLEOTIDE SEQUENCE [LARGE SCALE GENOMIC DNA]</scope>
    <source>
        <strain evidence="1 2">BT258</strain>
    </source>
</reference>